<dbReference type="SUPFAM" id="SSF46785">
    <property type="entry name" value="Winged helix' DNA-binding domain"/>
    <property type="match status" value="1"/>
</dbReference>
<dbReference type="Gene3D" id="1.10.10.10">
    <property type="entry name" value="Winged helix-like DNA-binding domain superfamily/Winged helix DNA-binding domain"/>
    <property type="match status" value="1"/>
</dbReference>
<dbReference type="Gene3D" id="3.40.190.10">
    <property type="entry name" value="Periplasmic binding protein-like II"/>
    <property type="match status" value="2"/>
</dbReference>
<dbReference type="InterPro" id="IPR000847">
    <property type="entry name" value="LysR_HTH_N"/>
</dbReference>
<dbReference type="PROSITE" id="PS50931">
    <property type="entry name" value="HTH_LYSR"/>
    <property type="match status" value="1"/>
</dbReference>
<evidence type="ECO:0000259" key="7">
    <source>
        <dbReference type="PROSITE" id="PS50931"/>
    </source>
</evidence>
<gene>
    <name evidence="8" type="ORF">FJN17_30105</name>
</gene>
<name>A0ABX5WDZ4_9BRAD</name>
<dbReference type="SUPFAM" id="SSF53850">
    <property type="entry name" value="Periplasmic binding protein-like II"/>
    <property type="match status" value="1"/>
</dbReference>
<evidence type="ECO:0000256" key="3">
    <source>
        <dbReference type="ARBA" id="ARBA00022458"/>
    </source>
</evidence>
<evidence type="ECO:0000313" key="8">
    <source>
        <dbReference type="EMBL" id="QDF41492.1"/>
    </source>
</evidence>
<reference evidence="8 9" key="2">
    <citation type="journal article" date="2020" name="Int. J. Syst. Evol. Microbiol.">
        <title>Description and complete genome sequences of Bradyrhizobium symbiodeficiens sp. nov., a non-symbiotic bacterium associated with legumes native to Canada.</title>
        <authorList>
            <person name="Bromfield E.S.P."/>
            <person name="Cloutier S."/>
            <person name="Nguyen H.D.T."/>
        </authorList>
    </citation>
    <scope>NUCLEOTIDE SEQUENCE [LARGE SCALE GENOMIC DNA]</scope>
    <source>
        <strain evidence="8 9">65S1MB</strain>
    </source>
</reference>
<keyword evidence="4" id="KW-0805">Transcription regulation</keyword>
<dbReference type="InterPro" id="IPR037402">
    <property type="entry name" value="YidZ_PBP2"/>
</dbReference>
<dbReference type="Proteomes" id="UP000319298">
    <property type="component" value="Chromosome"/>
</dbReference>
<reference evidence="9" key="1">
    <citation type="submission" date="2019-06" db="EMBL/GenBank/DDBJ databases">
        <title>Whole-Genome Sequence of Bradyrhizobium sp. 3 Strain 65S1MB.</title>
        <authorList>
            <person name="Bromfield E.S.P."/>
            <person name="Cloutier S."/>
            <person name="Nguyen H.D.T."/>
        </authorList>
    </citation>
    <scope>NUCLEOTIDE SEQUENCE [LARGE SCALE GENOMIC DNA]</scope>
    <source>
        <strain evidence="9">65S1MB</strain>
    </source>
</reference>
<keyword evidence="5" id="KW-0238">DNA-binding</keyword>
<dbReference type="Pfam" id="PF03466">
    <property type="entry name" value="LysR_substrate"/>
    <property type="match status" value="1"/>
</dbReference>
<dbReference type="Pfam" id="PF00126">
    <property type="entry name" value="HTH_1"/>
    <property type="match status" value="1"/>
</dbReference>
<organism evidence="8 9">
    <name type="scientific">Bradyrhizobium symbiodeficiens</name>
    <dbReference type="NCBI Taxonomy" id="1404367"/>
    <lineage>
        <taxon>Bacteria</taxon>
        <taxon>Pseudomonadati</taxon>
        <taxon>Pseudomonadota</taxon>
        <taxon>Alphaproteobacteria</taxon>
        <taxon>Hyphomicrobiales</taxon>
        <taxon>Nitrobacteraceae</taxon>
        <taxon>Bradyrhizobium</taxon>
    </lineage>
</organism>
<evidence type="ECO:0000256" key="2">
    <source>
        <dbReference type="ARBA" id="ARBA00009437"/>
    </source>
</evidence>
<dbReference type="EMBL" id="CP041090">
    <property type="protein sequence ID" value="QDF41492.1"/>
    <property type="molecule type" value="Genomic_DNA"/>
</dbReference>
<dbReference type="CDD" id="cd08417">
    <property type="entry name" value="PBP2_Nitroaromatics_like"/>
    <property type="match status" value="1"/>
</dbReference>
<feature type="domain" description="HTH lysR-type" evidence="7">
    <location>
        <begin position="6"/>
        <end position="63"/>
    </location>
</feature>
<dbReference type="InterPro" id="IPR036390">
    <property type="entry name" value="WH_DNA-bd_sf"/>
</dbReference>
<accession>A0ABX5WDZ4</accession>
<sequence length="298" mass="33383">MRPRKIDLNLLVTLEALVAEKSVSRTAQRLGLTQSAVSHSLRRLRAAFSDQLFVRSPTGVEPTRRALEIASATRLALEQLEQTIDGSAAFDPATAERTFSLRLSEYVSSHLLRRLCPILRQEAPGVRILATHFTGDPREDEIVGDEIHVRLAASGGVIGRRERLRVVDEKFVVLMRKSHPARRKPMTLASYAALSHVKVVGTIGSNIIDDALRIRGLRRDVVFSVPSWRDAIHIVANSDLLAAIPARWTRDQEQPAEQVTTRPFPLDDVTFAIDLEWHPRFSGDAGHNWFRRLVAGQF</sequence>
<evidence type="ECO:0000313" key="9">
    <source>
        <dbReference type="Proteomes" id="UP000319298"/>
    </source>
</evidence>
<comment type="similarity">
    <text evidence="2">Belongs to the LysR transcriptional regulatory family.</text>
</comment>
<dbReference type="PANTHER" id="PTHR30118:SF15">
    <property type="entry name" value="TRANSCRIPTIONAL REGULATORY PROTEIN"/>
    <property type="match status" value="1"/>
</dbReference>
<comment type="function">
    <text evidence="1">NodD regulates the expression of the nodABCFE genes which encode other nodulation proteins. NodD is also a negative regulator of its own expression. Binds flavonoids as inducers.</text>
</comment>
<evidence type="ECO:0000256" key="4">
    <source>
        <dbReference type="ARBA" id="ARBA00023015"/>
    </source>
</evidence>
<keyword evidence="9" id="KW-1185">Reference proteome</keyword>
<dbReference type="InterPro" id="IPR005119">
    <property type="entry name" value="LysR_subst-bd"/>
</dbReference>
<keyword evidence="3" id="KW-0536">Nodulation</keyword>
<keyword evidence="6" id="KW-0804">Transcription</keyword>
<dbReference type="InterPro" id="IPR036388">
    <property type="entry name" value="WH-like_DNA-bd_sf"/>
</dbReference>
<protein>
    <submittedName>
        <fullName evidence="8">LysR family transcriptional regulator</fullName>
    </submittedName>
</protein>
<dbReference type="PRINTS" id="PR00039">
    <property type="entry name" value="HTHLYSR"/>
</dbReference>
<dbReference type="RefSeq" id="WP_094973428.1">
    <property type="nucleotide sequence ID" value="NZ_CP041090.2"/>
</dbReference>
<proteinExistence type="inferred from homology"/>
<evidence type="ECO:0000256" key="1">
    <source>
        <dbReference type="ARBA" id="ARBA00003502"/>
    </source>
</evidence>
<evidence type="ECO:0000256" key="5">
    <source>
        <dbReference type="ARBA" id="ARBA00023125"/>
    </source>
</evidence>
<dbReference type="PANTHER" id="PTHR30118">
    <property type="entry name" value="HTH-TYPE TRANSCRIPTIONAL REGULATOR LEUO-RELATED"/>
    <property type="match status" value="1"/>
</dbReference>
<dbReference type="InterPro" id="IPR050389">
    <property type="entry name" value="LysR-type_TF"/>
</dbReference>
<evidence type="ECO:0000256" key="6">
    <source>
        <dbReference type="ARBA" id="ARBA00023163"/>
    </source>
</evidence>